<dbReference type="STRING" id="645133.E3Q468"/>
<evidence type="ECO:0008006" key="5">
    <source>
        <dbReference type="Google" id="ProtNLM"/>
    </source>
</evidence>
<dbReference type="VEuPathDB" id="FungiDB:GLRG_00524"/>
<feature type="compositionally biased region" description="Basic and acidic residues" evidence="1">
    <location>
        <begin position="1"/>
        <end position="11"/>
    </location>
</feature>
<keyword evidence="2" id="KW-1133">Transmembrane helix</keyword>
<evidence type="ECO:0000256" key="2">
    <source>
        <dbReference type="SAM" id="Phobius"/>
    </source>
</evidence>
<gene>
    <name evidence="3" type="ORF">GLRG_00524</name>
</gene>
<evidence type="ECO:0000256" key="1">
    <source>
        <dbReference type="SAM" id="MobiDB-lite"/>
    </source>
</evidence>
<feature type="transmembrane region" description="Helical" evidence="2">
    <location>
        <begin position="135"/>
        <end position="157"/>
    </location>
</feature>
<keyword evidence="2" id="KW-0812">Transmembrane</keyword>
<dbReference type="GeneID" id="24405889"/>
<name>E3Q468_COLGM</name>
<protein>
    <recommendedName>
        <fullName evidence="5">DUF202 domain-containing protein</fullName>
    </recommendedName>
</protein>
<feature type="region of interest" description="Disordered" evidence="1">
    <location>
        <begin position="1"/>
        <end position="44"/>
    </location>
</feature>
<feature type="compositionally biased region" description="Basic and acidic residues" evidence="1">
    <location>
        <begin position="22"/>
        <end position="31"/>
    </location>
</feature>
<dbReference type="EMBL" id="GG697332">
    <property type="protein sequence ID" value="EFQ25380.1"/>
    <property type="molecule type" value="Genomic_DNA"/>
</dbReference>
<keyword evidence="4" id="KW-1185">Reference proteome</keyword>
<dbReference type="OrthoDB" id="199599at2759"/>
<accession>E3Q468</accession>
<dbReference type="HOGENOM" id="CLU_053359_1_3_1"/>
<sequence>MQPRKEQEDARIGQPRPQPQSGHDETTKEETQTSATGPSAHGPASTAKLRAIRQFWGEHASVVVDFDTCRDHLVQLFAIQPSDSGFGYAAIGKPLDTACYCFAMCVALLGALRVWRIQHVLLLGKTLSGRFEIMTIAAGCLMLSVVFIGFSITLDIVK</sequence>
<organism evidence="4">
    <name type="scientific">Colletotrichum graminicola (strain M1.001 / M2 / FGSC 10212)</name>
    <name type="common">Maize anthracnose fungus</name>
    <name type="synonym">Glomerella graminicola</name>
    <dbReference type="NCBI Taxonomy" id="645133"/>
    <lineage>
        <taxon>Eukaryota</taxon>
        <taxon>Fungi</taxon>
        <taxon>Dikarya</taxon>
        <taxon>Ascomycota</taxon>
        <taxon>Pezizomycotina</taxon>
        <taxon>Sordariomycetes</taxon>
        <taxon>Hypocreomycetidae</taxon>
        <taxon>Glomerellales</taxon>
        <taxon>Glomerellaceae</taxon>
        <taxon>Colletotrichum</taxon>
        <taxon>Colletotrichum graminicola species complex</taxon>
    </lineage>
</organism>
<evidence type="ECO:0000313" key="4">
    <source>
        <dbReference type="Proteomes" id="UP000008782"/>
    </source>
</evidence>
<dbReference type="AlphaFoldDB" id="E3Q468"/>
<proteinExistence type="predicted"/>
<reference evidence="4" key="1">
    <citation type="journal article" date="2012" name="Nat. Genet.">
        <title>Lifestyle transitions in plant pathogenic Colletotrichum fungi deciphered by genome and transcriptome analyses.</title>
        <authorList>
            <person name="O'Connell R.J."/>
            <person name="Thon M.R."/>
            <person name="Hacquard S."/>
            <person name="Amyotte S.G."/>
            <person name="Kleemann J."/>
            <person name="Torres M.F."/>
            <person name="Damm U."/>
            <person name="Buiate E.A."/>
            <person name="Epstein L."/>
            <person name="Alkan N."/>
            <person name="Altmueller J."/>
            <person name="Alvarado-Balderrama L."/>
            <person name="Bauser C.A."/>
            <person name="Becker C."/>
            <person name="Birren B.W."/>
            <person name="Chen Z."/>
            <person name="Choi J."/>
            <person name="Crouch J.A."/>
            <person name="Duvick J.P."/>
            <person name="Farman M.A."/>
            <person name="Gan P."/>
            <person name="Heiman D."/>
            <person name="Henrissat B."/>
            <person name="Howard R.J."/>
            <person name="Kabbage M."/>
            <person name="Koch C."/>
            <person name="Kracher B."/>
            <person name="Kubo Y."/>
            <person name="Law A.D."/>
            <person name="Lebrun M.-H."/>
            <person name="Lee Y.-H."/>
            <person name="Miyara I."/>
            <person name="Moore N."/>
            <person name="Neumann U."/>
            <person name="Nordstroem K."/>
            <person name="Panaccione D.G."/>
            <person name="Panstruga R."/>
            <person name="Place M."/>
            <person name="Proctor R.H."/>
            <person name="Prusky D."/>
            <person name="Rech G."/>
            <person name="Reinhardt R."/>
            <person name="Rollins J.A."/>
            <person name="Rounsley S."/>
            <person name="Schardl C.L."/>
            <person name="Schwartz D.C."/>
            <person name="Shenoy N."/>
            <person name="Shirasu K."/>
            <person name="Sikhakolli U.R."/>
            <person name="Stueber K."/>
            <person name="Sukno S.A."/>
            <person name="Sweigard J.A."/>
            <person name="Takano Y."/>
            <person name="Takahara H."/>
            <person name="Trail F."/>
            <person name="van der Does H.C."/>
            <person name="Voll L.M."/>
            <person name="Will I."/>
            <person name="Young S."/>
            <person name="Zeng Q."/>
            <person name="Zhang J."/>
            <person name="Zhou S."/>
            <person name="Dickman M.B."/>
            <person name="Schulze-Lefert P."/>
            <person name="Ver Loren van Themaat E."/>
            <person name="Ma L.-J."/>
            <person name="Vaillancourt L.J."/>
        </authorList>
    </citation>
    <scope>NUCLEOTIDE SEQUENCE [LARGE SCALE GENOMIC DNA]</scope>
    <source>
        <strain evidence="4">M1.001 / M2 / FGSC 10212</strain>
    </source>
</reference>
<evidence type="ECO:0000313" key="3">
    <source>
        <dbReference type="EMBL" id="EFQ25380.1"/>
    </source>
</evidence>
<feature type="transmembrane region" description="Helical" evidence="2">
    <location>
        <begin position="97"/>
        <end position="115"/>
    </location>
</feature>
<keyword evidence="2" id="KW-0472">Membrane</keyword>
<dbReference type="Proteomes" id="UP000008782">
    <property type="component" value="Unassembled WGS sequence"/>
</dbReference>
<dbReference type="RefSeq" id="XP_008089400.1">
    <property type="nucleotide sequence ID" value="XM_008091209.1"/>
</dbReference>
<dbReference type="eggNOG" id="ENOG502SQUP">
    <property type="taxonomic scope" value="Eukaryota"/>
</dbReference>